<dbReference type="GO" id="GO:0004175">
    <property type="term" value="F:endopeptidase activity"/>
    <property type="evidence" value="ECO:0007669"/>
    <property type="project" value="UniProtKB-ARBA"/>
</dbReference>
<feature type="transmembrane region" description="Helical" evidence="1">
    <location>
        <begin position="35"/>
        <end position="55"/>
    </location>
</feature>
<dbReference type="AlphaFoldDB" id="A0A5B8XRR1"/>
<dbReference type="InterPro" id="IPR003675">
    <property type="entry name" value="Rce1/LyrA-like_dom"/>
</dbReference>
<reference evidence="3 4" key="1">
    <citation type="submission" date="2019-08" db="EMBL/GenBank/DDBJ databases">
        <authorList>
            <person name="Liang Q."/>
        </authorList>
    </citation>
    <scope>NUCLEOTIDE SEQUENCE [LARGE SCALE GENOMIC DNA]</scope>
    <source>
        <strain evidence="3 4">V1718</strain>
    </source>
</reference>
<feature type="transmembrane region" description="Helical" evidence="1">
    <location>
        <begin position="231"/>
        <end position="250"/>
    </location>
</feature>
<dbReference type="GO" id="GO:0080120">
    <property type="term" value="P:CAAX-box protein maturation"/>
    <property type="evidence" value="ECO:0007669"/>
    <property type="project" value="UniProtKB-ARBA"/>
</dbReference>
<dbReference type="PANTHER" id="PTHR43592:SF15">
    <property type="entry name" value="CAAX AMINO TERMINAL PROTEASE FAMILY PROTEIN"/>
    <property type="match status" value="1"/>
</dbReference>
<feature type="transmembrane region" description="Helical" evidence="1">
    <location>
        <begin position="118"/>
        <end position="139"/>
    </location>
</feature>
<dbReference type="PANTHER" id="PTHR43592">
    <property type="entry name" value="CAAX AMINO TERMINAL PROTEASE"/>
    <property type="match status" value="1"/>
</dbReference>
<feature type="domain" description="CAAX prenyl protease 2/Lysostaphin resistance protein A-like" evidence="2">
    <location>
        <begin position="121"/>
        <end position="208"/>
    </location>
</feature>
<name>A0A5B8XRR1_9DELT</name>
<dbReference type="KEGG" id="bbae:FRD01_11545"/>
<gene>
    <name evidence="3" type="ORF">FRD01_11545</name>
</gene>
<organism evidence="3 4">
    <name type="scientific">Microvenator marinus</name>
    <dbReference type="NCBI Taxonomy" id="2600177"/>
    <lineage>
        <taxon>Bacteria</taxon>
        <taxon>Deltaproteobacteria</taxon>
        <taxon>Bradymonadales</taxon>
        <taxon>Microvenatoraceae</taxon>
        <taxon>Microvenator</taxon>
    </lineage>
</organism>
<evidence type="ECO:0000313" key="4">
    <source>
        <dbReference type="Proteomes" id="UP000321595"/>
    </source>
</evidence>
<dbReference type="EMBL" id="CP042467">
    <property type="protein sequence ID" value="QED27857.1"/>
    <property type="molecule type" value="Genomic_DNA"/>
</dbReference>
<accession>A0A5B8XRR1</accession>
<protein>
    <submittedName>
        <fullName evidence="3">CPBP family intramembrane metalloprotease</fullName>
    </submittedName>
</protein>
<keyword evidence="1" id="KW-0472">Membrane</keyword>
<proteinExistence type="predicted"/>
<keyword evidence="3" id="KW-0645">Protease</keyword>
<dbReference type="RefSeq" id="WP_146959764.1">
    <property type="nucleotide sequence ID" value="NZ_CP042467.1"/>
</dbReference>
<keyword evidence="3" id="KW-0482">Metalloprotease</keyword>
<keyword evidence="4" id="KW-1185">Reference proteome</keyword>
<dbReference type="GO" id="GO:0008237">
    <property type="term" value="F:metallopeptidase activity"/>
    <property type="evidence" value="ECO:0007669"/>
    <property type="project" value="UniProtKB-KW"/>
</dbReference>
<feature type="transmembrane region" description="Helical" evidence="1">
    <location>
        <begin position="151"/>
        <end position="168"/>
    </location>
</feature>
<feature type="transmembrane region" description="Helical" evidence="1">
    <location>
        <begin position="7"/>
        <end position="29"/>
    </location>
</feature>
<keyword evidence="1" id="KW-0812">Transmembrane</keyword>
<keyword evidence="3" id="KW-0378">Hydrolase</keyword>
<feature type="transmembrane region" description="Helical" evidence="1">
    <location>
        <begin position="196"/>
        <end position="219"/>
    </location>
</feature>
<dbReference type="Proteomes" id="UP000321595">
    <property type="component" value="Chromosome"/>
</dbReference>
<feature type="transmembrane region" description="Helical" evidence="1">
    <location>
        <begin position="174"/>
        <end position="191"/>
    </location>
</feature>
<keyword evidence="1" id="KW-1133">Transmembrane helix</keyword>
<dbReference type="OrthoDB" id="158986at2"/>
<sequence length="260" mass="28186">MSKGLGIGVAVFLTTLLANIIIGTTFAAFLPQQVALIFTQIGAVFLLAFTLNKVWDQEQVPHQPLGAGSYLVTIIALFAVAIFANLFMAALAELVPALQASKAEYEKMVRGLLRSEDFWLNVSAAFAVALVAPVCEEWLFRGALLRAQLKAGMGVSAAILANGFLFSALHLNPIGLIPLWLVGSVLAWATVRTGSLWVAIIGHAALNTLNGVIFPWLIWDNAVETTPELSHLLVALSVFALLVFGLIFFANRIYPRRHYE</sequence>
<evidence type="ECO:0000256" key="1">
    <source>
        <dbReference type="SAM" id="Phobius"/>
    </source>
</evidence>
<evidence type="ECO:0000313" key="3">
    <source>
        <dbReference type="EMBL" id="QED27857.1"/>
    </source>
</evidence>
<feature type="transmembrane region" description="Helical" evidence="1">
    <location>
        <begin position="67"/>
        <end position="92"/>
    </location>
</feature>
<dbReference type="Pfam" id="PF02517">
    <property type="entry name" value="Rce1-like"/>
    <property type="match status" value="1"/>
</dbReference>
<dbReference type="GO" id="GO:0006508">
    <property type="term" value="P:proteolysis"/>
    <property type="evidence" value="ECO:0007669"/>
    <property type="project" value="UniProtKB-KW"/>
</dbReference>
<evidence type="ECO:0000259" key="2">
    <source>
        <dbReference type="Pfam" id="PF02517"/>
    </source>
</evidence>